<keyword evidence="1" id="KW-0812">Transmembrane</keyword>
<keyword evidence="1" id="KW-0472">Membrane</keyword>
<proteinExistence type="predicted"/>
<organism evidence="2 3">
    <name type="scientific">Moorena producens (strain JHB)</name>
    <dbReference type="NCBI Taxonomy" id="1454205"/>
    <lineage>
        <taxon>Bacteria</taxon>
        <taxon>Bacillati</taxon>
        <taxon>Cyanobacteriota</taxon>
        <taxon>Cyanophyceae</taxon>
        <taxon>Coleofasciculales</taxon>
        <taxon>Coleofasciculaceae</taxon>
        <taxon>Moorena</taxon>
    </lineage>
</organism>
<keyword evidence="1" id="KW-1133">Transmembrane helix</keyword>
<evidence type="ECO:0000313" key="3">
    <source>
        <dbReference type="Proteomes" id="UP000176944"/>
    </source>
</evidence>
<protein>
    <submittedName>
        <fullName evidence="2">Uncharacterized protein</fullName>
    </submittedName>
</protein>
<name>A0A1D9G1N4_MOOP1</name>
<reference evidence="3" key="1">
    <citation type="submission" date="2016-10" db="EMBL/GenBank/DDBJ databases">
        <title>Comparative genomics uncovers the prolific and rare metabolic potential of the cyanobacterial genus Moorea.</title>
        <authorList>
            <person name="Leao T."/>
            <person name="Castelao G."/>
            <person name="Korobeynikov A."/>
            <person name="Monroe E.A."/>
            <person name="Podell S."/>
            <person name="Glukhov E."/>
            <person name="Allen E."/>
            <person name="Gerwick W.H."/>
            <person name="Gerwick L."/>
        </authorList>
    </citation>
    <scope>NUCLEOTIDE SEQUENCE [LARGE SCALE GENOMIC DNA]</scope>
    <source>
        <strain evidence="3">JHB</strain>
    </source>
</reference>
<dbReference type="AlphaFoldDB" id="A0A1D9G1N4"/>
<sequence>MSQGELNKFKDDIKSVSQKALDYSRLLRDLDHYRLTITINAENYKRELRDISGKLPQDDLSFLETFFNDCRLFQEQIQSDLGYFGNGAALLEQALSAIRARVDIDQAEREKRLERWIALVGTGLAVSGISSQTAGKPLESIIDPKQSLDCPKTGVTPCLTYSVVFVLFHVAVGAIAAFILNGIINLVSKRE</sequence>
<accession>A0A1D9G1N4</accession>
<dbReference type="EMBL" id="CP017708">
    <property type="protein sequence ID" value="AOY81527.1"/>
    <property type="molecule type" value="Genomic_DNA"/>
</dbReference>
<gene>
    <name evidence="2" type="ORF">BJP36_18030</name>
</gene>
<evidence type="ECO:0000256" key="1">
    <source>
        <dbReference type="SAM" id="Phobius"/>
    </source>
</evidence>
<dbReference type="Proteomes" id="UP000176944">
    <property type="component" value="Chromosome"/>
</dbReference>
<evidence type="ECO:0000313" key="2">
    <source>
        <dbReference type="EMBL" id="AOY81527.1"/>
    </source>
</evidence>
<feature type="transmembrane region" description="Helical" evidence="1">
    <location>
        <begin position="159"/>
        <end position="187"/>
    </location>
</feature>